<evidence type="ECO:0000313" key="1">
    <source>
        <dbReference type="EMBL" id="KEQ79471.1"/>
    </source>
</evidence>
<dbReference type="GeneID" id="40741235"/>
<sequence>MENSGTSASTLDKKWSSSGWNGKFYWHRTIGRSGKTWFQCGISANDRTPSSGKPSHFFTCKLMPRVGYTEQKIMKACEETAKALKFHRGPTGGRCDSCDFRNVQEVCTLGRYSMSRSQFRMMMDKHDKMCSCGCFDVGCHAISITETSTSKLTLEQNLELSDDLSAEEWTFVPEESSPSKAYWTRTVKSGDETWNQYGVSKNYQTPHDDQPDFSFTCKNIPREGKSEQYIRRACQITASYMSSHRRRGCHNCACTFETLRARGGRCTVGRLHVITRFLARFVEFAMRQHDEVCSCGCFDVPEDEQRQVVV</sequence>
<proteinExistence type="predicted"/>
<dbReference type="EMBL" id="KL585005">
    <property type="protein sequence ID" value="KEQ79471.1"/>
    <property type="molecule type" value="Genomic_DNA"/>
</dbReference>
<organism evidence="1 2">
    <name type="scientific">Aureobasidium pullulans EXF-150</name>
    <dbReference type="NCBI Taxonomy" id="1043002"/>
    <lineage>
        <taxon>Eukaryota</taxon>
        <taxon>Fungi</taxon>
        <taxon>Dikarya</taxon>
        <taxon>Ascomycota</taxon>
        <taxon>Pezizomycotina</taxon>
        <taxon>Dothideomycetes</taxon>
        <taxon>Dothideomycetidae</taxon>
        <taxon>Dothideales</taxon>
        <taxon>Saccotheciaceae</taxon>
        <taxon>Aureobasidium</taxon>
    </lineage>
</organism>
<dbReference type="RefSeq" id="XP_029755658.1">
    <property type="nucleotide sequence ID" value="XM_029898929.1"/>
</dbReference>
<reference evidence="1 2" key="1">
    <citation type="journal article" date="2014" name="BMC Genomics">
        <title>Genome sequencing of four Aureobasidium pullulans varieties: biotechnological potential, stress tolerance, and description of new species.</title>
        <authorList>
            <person name="Gostin Ar C."/>
            <person name="Ohm R.A."/>
            <person name="Kogej T."/>
            <person name="Sonjak S."/>
            <person name="Turk M."/>
            <person name="Zajc J."/>
            <person name="Zalar P."/>
            <person name="Grube M."/>
            <person name="Sun H."/>
            <person name="Han J."/>
            <person name="Sharma A."/>
            <person name="Chiniquy J."/>
            <person name="Ngan C.Y."/>
            <person name="Lipzen A."/>
            <person name="Barry K."/>
            <person name="Grigoriev I.V."/>
            <person name="Gunde-Cimerman N."/>
        </authorList>
    </citation>
    <scope>NUCLEOTIDE SEQUENCE [LARGE SCALE GENOMIC DNA]</scope>
    <source>
        <strain evidence="1 2">EXF-150</strain>
    </source>
</reference>
<dbReference type="HOGENOM" id="CLU_897099_0_0_1"/>
<keyword evidence="2" id="KW-1185">Reference proteome</keyword>
<accession>A0A074XXS0</accession>
<name>A0A074XXS0_AURPU</name>
<gene>
    <name evidence="1" type="ORF">M438DRAFT_145071</name>
</gene>
<dbReference type="OrthoDB" id="10666717at2759"/>
<dbReference type="AlphaFoldDB" id="A0A074XXS0"/>
<dbReference type="Proteomes" id="UP000030706">
    <property type="component" value="Unassembled WGS sequence"/>
</dbReference>
<evidence type="ECO:0000313" key="2">
    <source>
        <dbReference type="Proteomes" id="UP000030706"/>
    </source>
</evidence>
<protein>
    <submittedName>
        <fullName evidence="1">Uncharacterized protein</fullName>
    </submittedName>
</protein>